<dbReference type="Gene3D" id="3.90.960.10">
    <property type="entry name" value="YbaK/aminoacyl-tRNA synthetase-associated domain"/>
    <property type="match status" value="1"/>
</dbReference>
<dbReference type="SUPFAM" id="SSF55826">
    <property type="entry name" value="YbaK/ProRS associated domain"/>
    <property type="match status" value="1"/>
</dbReference>
<dbReference type="PANTHER" id="PTHR33525">
    <property type="match status" value="1"/>
</dbReference>
<dbReference type="Gene3D" id="1.10.3210.10">
    <property type="entry name" value="Hypothetical protein af1432"/>
    <property type="match status" value="1"/>
</dbReference>
<sequence length="469" mass="51442">MQATLEVVSAPLVVNTPSAVRTLLAEWAIPCREVTDLPGLNPASKVQAVLLDDASGTLMVLFGQSHLLDLTCLASVTGRHMTAVSRDRLEDVLGKHDLKQLPGVPVLIGSPCLYEEHLLLQPLLLISSGEPGLLLEMAQEDFRRLLGDARAGHFAEPVSTLPFNLDCPDHDAEAITQAVKAFTARRIQQRLEATIELPPLAESVRKIMRLRVDPHVCVDEIASVVETDAALAAQVVSWASSSYYAAPTKIRSVEDAIVRVLGVDLVINLALSLSLGKTLHLPQDNPQSSTPYWQQSIYTAAVIEGITRAIAPQRRPETGLAYLAGLLHNFGYLVLAYVFPPHFSLICRHLEANPHVPHFIIEQHLLGICREQMGAWLMRYWGMPEELAASLRFQHDPGYTASHADYPNLVCIAVSLLRNRGIGHGPCTPLPDALFERLGLTREKAEDAVSKVLEAEVLLRELTAQFNQA</sequence>
<evidence type="ECO:0000313" key="5">
    <source>
        <dbReference type="Proteomes" id="UP000183155"/>
    </source>
</evidence>
<dbReference type="STRING" id="47884.SAMN04490203_0198"/>
<dbReference type="GO" id="GO:0016301">
    <property type="term" value="F:kinase activity"/>
    <property type="evidence" value="ECO:0007669"/>
    <property type="project" value="UniProtKB-KW"/>
</dbReference>
<dbReference type="PANTHER" id="PTHR33525:SF3">
    <property type="entry name" value="RIBONUCLEASE Y"/>
    <property type="match status" value="1"/>
</dbReference>
<keyword evidence="2" id="KW-0808">Transferase</keyword>
<keyword evidence="5" id="KW-1185">Reference proteome</keyword>
<dbReference type="GO" id="GO:0002161">
    <property type="term" value="F:aminoacyl-tRNA deacylase activity"/>
    <property type="evidence" value="ECO:0007669"/>
    <property type="project" value="InterPro"/>
</dbReference>
<proteinExistence type="predicted"/>
<dbReference type="InterPro" id="IPR007214">
    <property type="entry name" value="YbaK/aa-tRNA-synth-assoc-dom"/>
</dbReference>
<evidence type="ECO:0000259" key="1">
    <source>
        <dbReference type="PROSITE" id="PS51833"/>
    </source>
</evidence>
<dbReference type="InterPro" id="IPR036754">
    <property type="entry name" value="YbaK/aa-tRNA-synt-asso_dom_sf"/>
</dbReference>
<reference evidence="3 5" key="2">
    <citation type="submission" date="2016-10" db="EMBL/GenBank/DDBJ databases">
        <authorList>
            <person name="Varghese N."/>
            <person name="Submissions S."/>
        </authorList>
    </citation>
    <scope>NUCLEOTIDE SEQUENCE [LARGE SCALE GENOMIC DNA]</scope>
    <source>
        <strain evidence="3 5">BS3652</strain>
    </source>
</reference>
<dbReference type="Pfam" id="PF04073">
    <property type="entry name" value="tRNA_edit"/>
    <property type="match status" value="1"/>
</dbReference>
<dbReference type="EMBL" id="FNRS01000001">
    <property type="protein sequence ID" value="SEB44094.1"/>
    <property type="molecule type" value="Genomic_DNA"/>
</dbReference>
<dbReference type="Proteomes" id="UP000036395">
    <property type="component" value="Unassembled WGS sequence"/>
</dbReference>
<reference evidence="2 4" key="1">
    <citation type="submission" date="2015-02" db="EMBL/GenBank/DDBJ databases">
        <title>Pseudomonas helleri sp. nov. and Pseudomonas weihenstephanensis sp. nov., isolated from raw cows milk.</title>
        <authorList>
            <person name="von Neubeck M."/>
            <person name="Huptas C."/>
            <person name="Wenning M."/>
            <person name="Scherer S."/>
        </authorList>
    </citation>
    <scope>NUCLEOTIDE SEQUENCE [LARGE SCALE GENOMIC DNA]</scope>
    <source>
        <strain evidence="2 4">DSM 21104</strain>
    </source>
</reference>
<gene>
    <name evidence="3" type="ORF">SAMN04490203_0198</name>
    <name evidence="2" type="ORF">TU78_11675</name>
</gene>
<dbReference type="PROSITE" id="PS51833">
    <property type="entry name" value="HDOD"/>
    <property type="match status" value="1"/>
</dbReference>
<dbReference type="Pfam" id="PF08668">
    <property type="entry name" value="HDOD"/>
    <property type="match status" value="1"/>
</dbReference>
<dbReference type="InterPro" id="IPR052340">
    <property type="entry name" value="RNase_Y/CdgJ"/>
</dbReference>
<comment type="caution">
    <text evidence="2">The sequence shown here is derived from an EMBL/GenBank/DDBJ whole genome shotgun (WGS) entry which is preliminary data.</text>
</comment>
<keyword evidence="2" id="KW-0418">Kinase</keyword>
<dbReference type="Proteomes" id="UP000183155">
    <property type="component" value="Unassembled WGS sequence"/>
</dbReference>
<evidence type="ECO:0000313" key="2">
    <source>
        <dbReference type="EMBL" id="KMM84859.1"/>
    </source>
</evidence>
<dbReference type="AlphaFoldDB" id="A0A0J6GRV6"/>
<dbReference type="OrthoDB" id="7001648at2"/>
<feature type="domain" description="HDOD" evidence="1">
    <location>
        <begin position="197"/>
        <end position="397"/>
    </location>
</feature>
<dbReference type="PATRIC" id="fig|47884.3.peg.2774"/>
<dbReference type="SUPFAM" id="SSF109604">
    <property type="entry name" value="HD-domain/PDEase-like"/>
    <property type="match status" value="1"/>
</dbReference>
<protein>
    <submittedName>
        <fullName evidence="3">HD-like signal output (HDOD) domain, no enzymatic activity</fullName>
    </submittedName>
    <submittedName>
        <fullName evidence="2">Histidine kinase</fullName>
    </submittedName>
</protein>
<dbReference type="PIRSF" id="PIRSF036888">
    <property type="entry name" value="HDGYPm_UCP036888"/>
    <property type="match status" value="1"/>
</dbReference>
<accession>A0A0J6GRV6</accession>
<evidence type="ECO:0000313" key="3">
    <source>
        <dbReference type="EMBL" id="SEB44094.1"/>
    </source>
</evidence>
<evidence type="ECO:0000313" key="4">
    <source>
        <dbReference type="Proteomes" id="UP000036395"/>
    </source>
</evidence>
<organism evidence="2 4">
    <name type="scientific">Pseudomonas taetrolens</name>
    <dbReference type="NCBI Taxonomy" id="47884"/>
    <lineage>
        <taxon>Bacteria</taxon>
        <taxon>Pseudomonadati</taxon>
        <taxon>Pseudomonadota</taxon>
        <taxon>Gammaproteobacteria</taxon>
        <taxon>Pseudomonadales</taxon>
        <taxon>Pseudomonadaceae</taxon>
        <taxon>Pseudomonas</taxon>
    </lineage>
</organism>
<dbReference type="EMBL" id="JYLA01000004">
    <property type="protein sequence ID" value="KMM84859.1"/>
    <property type="molecule type" value="Genomic_DNA"/>
</dbReference>
<dbReference type="RefSeq" id="WP_048381350.1">
    <property type="nucleotide sequence ID" value="NZ_FNRS01000001.1"/>
</dbReference>
<name>A0A0J6GRV6_PSETA</name>
<dbReference type="InterPro" id="IPR014627">
    <property type="entry name" value="UCP036888_HDGYP-like"/>
</dbReference>
<dbReference type="InterPro" id="IPR013976">
    <property type="entry name" value="HDOD"/>
</dbReference>